<dbReference type="GeneID" id="78479281"/>
<dbReference type="Proteomes" id="UP000069771">
    <property type="component" value="Chromosome"/>
</dbReference>
<feature type="transmembrane region" description="Helical" evidence="1">
    <location>
        <begin position="45"/>
        <end position="67"/>
    </location>
</feature>
<name>A0A140DVI6_9FIRM</name>
<accession>A0A140DVI6</accession>
<reference evidence="2 3" key="1">
    <citation type="journal article" date="2016" name="Gut Pathog.">
        <title>Whole genome sequencing of "Faecalibaculum rodentium" ALO17, isolated from C57BL/6J laboratory mouse feces.</title>
        <authorList>
            <person name="Lim S."/>
            <person name="Chang D.H."/>
            <person name="Ahn S."/>
            <person name="Kim B.C."/>
        </authorList>
    </citation>
    <scope>NUCLEOTIDE SEQUENCE [LARGE SCALE GENOMIC DNA]</scope>
    <source>
        <strain evidence="2 3">Alo17</strain>
    </source>
</reference>
<keyword evidence="1" id="KW-0812">Transmembrane</keyword>
<dbReference type="RefSeq" id="WP_145907587.1">
    <property type="nucleotide sequence ID" value="NZ_CANAUQ010000010.1"/>
</dbReference>
<evidence type="ECO:0000313" key="3">
    <source>
        <dbReference type="Proteomes" id="UP000069771"/>
    </source>
</evidence>
<keyword evidence="3" id="KW-1185">Reference proteome</keyword>
<keyword evidence="1" id="KW-1133">Transmembrane helix</keyword>
<organism evidence="2 3">
    <name type="scientific">Faecalibaculum rodentium</name>
    <dbReference type="NCBI Taxonomy" id="1702221"/>
    <lineage>
        <taxon>Bacteria</taxon>
        <taxon>Bacillati</taxon>
        <taxon>Bacillota</taxon>
        <taxon>Erysipelotrichia</taxon>
        <taxon>Erysipelotrichales</taxon>
        <taxon>Erysipelotrichaceae</taxon>
        <taxon>Faecalibaculum</taxon>
    </lineage>
</organism>
<dbReference type="EMBL" id="CP011391">
    <property type="protein sequence ID" value="AMK54663.1"/>
    <property type="molecule type" value="Genomic_DNA"/>
</dbReference>
<gene>
    <name evidence="2" type="ORF">AALO17_15290</name>
</gene>
<evidence type="ECO:0000256" key="1">
    <source>
        <dbReference type="SAM" id="Phobius"/>
    </source>
</evidence>
<protein>
    <submittedName>
        <fullName evidence="2">Uncharacterized protein</fullName>
    </submittedName>
</protein>
<proteinExistence type="predicted"/>
<dbReference type="KEGG" id="fro:AALO17_15290"/>
<keyword evidence="1" id="KW-0472">Membrane</keyword>
<sequence length="68" mass="7963">MTEKEAVKVIDGRYITLEKLKLQREMRERERRQPIVVYEDGESKFMSFLALVFSVVALLLSGLAVFVW</sequence>
<dbReference type="AlphaFoldDB" id="A0A140DVI6"/>
<evidence type="ECO:0000313" key="2">
    <source>
        <dbReference type="EMBL" id="AMK54663.1"/>
    </source>
</evidence>